<dbReference type="SUPFAM" id="SSF54277">
    <property type="entry name" value="CAD &amp; PB1 domains"/>
    <property type="match status" value="1"/>
</dbReference>
<dbReference type="STRING" id="3983.A0A2C9U4A9"/>
<dbReference type="CDD" id="cd06410">
    <property type="entry name" value="PB1_UP2"/>
    <property type="match status" value="1"/>
</dbReference>
<gene>
    <name evidence="3" type="ORF">MANES_17G034100v8</name>
</gene>
<dbReference type="Gene3D" id="3.10.20.90">
    <property type="entry name" value="Phosphatidylinositol 3-kinase Catalytic Subunit, Chain A, domain 1"/>
    <property type="match status" value="1"/>
</dbReference>
<dbReference type="Pfam" id="PF00564">
    <property type="entry name" value="PB1"/>
    <property type="match status" value="1"/>
</dbReference>
<dbReference type="EMBL" id="CM004403">
    <property type="protein sequence ID" value="OAY24671.1"/>
    <property type="molecule type" value="Genomic_DNA"/>
</dbReference>
<dbReference type="PANTHER" id="PTHR31066:SF33">
    <property type="entry name" value="OS07G0556300 PROTEIN"/>
    <property type="match status" value="1"/>
</dbReference>
<evidence type="ECO:0000313" key="4">
    <source>
        <dbReference type="Proteomes" id="UP000091857"/>
    </source>
</evidence>
<evidence type="ECO:0000313" key="3">
    <source>
        <dbReference type="EMBL" id="OAY24671.1"/>
    </source>
</evidence>
<accession>A0A2C9U4A9</accession>
<dbReference type="InterPro" id="IPR000270">
    <property type="entry name" value="PB1_dom"/>
</dbReference>
<name>A0A2C9U4A9_MANES</name>
<feature type="region of interest" description="Disordered" evidence="1">
    <location>
        <begin position="1"/>
        <end position="29"/>
    </location>
</feature>
<dbReference type="InterPro" id="IPR053198">
    <property type="entry name" value="Gynoecium_Dev_Regulator"/>
</dbReference>
<dbReference type="SMART" id="SM00666">
    <property type="entry name" value="PB1"/>
    <property type="match status" value="1"/>
</dbReference>
<comment type="caution">
    <text evidence="3">The sequence shown here is derived from an EMBL/GenBank/DDBJ whole genome shotgun (WGS) entry which is preliminary data.</text>
</comment>
<keyword evidence="4" id="KW-1185">Reference proteome</keyword>
<organism evidence="3 4">
    <name type="scientific">Manihot esculenta</name>
    <name type="common">Cassava</name>
    <name type="synonym">Jatropha manihot</name>
    <dbReference type="NCBI Taxonomy" id="3983"/>
    <lineage>
        <taxon>Eukaryota</taxon>
        <taxon>Viridiplantae</taxon>
        <taxon>Streptophyta</taxon>
        <taxon>Embryophyta</taxon>
        <taxon>Tracheophyta</taxon>
        <taxon>Spermatophyta</taxon>
        <taxon>Magnoliopsida</taxon>
        <taxon>eudicotyledons</taxon>
        <taxon>Gunneridae</taxon>
        <taxon>Pentapetalae</taxon>
        <taxon>rosids</taxon>
        <taxon>fabids</taxon>
        <taxon>Malpighiales</taxon>
        <taxon>Euphorbiaceae</taxon>
        <taxon>Crotonoideae</taxon>
        <taxon>Manihoteae</taxon>
        <taxon>Manihot</taxon>
    </lineage>
</organism>
<dbReference type="OrthoDB" id="1938580at2759"/>
<protein>
    <recommendedName>
        <fullName evidence="2">PB1 domain-containing protein</fullName>
    </recommendedName>
</protein>
<dbReference type="Proteomes" id="UP000091857">
    <property type="component" value="Chromosome 17"/>
</dbReference>
<sequence>MASLHASELDSAATDSVASSPRSDHYGSHDPRVRFMCSFGGKILPRPHDNQLRYVGGETRIVVVHRSTSYSALLTKLSKLSGIPNLSVKYQLPNEDLDALISVTTDEDIDNMMEEYDRILLNQNPRSARLRLFLFSNGEDSRASSITSLLDGSTNREHWFFDALNSGPGLERGRSEASSIVSEVPDYLFGLDNSDDPQPRENKVKSRLVMHDNVSASDPGSPAPVVSSPYCSTSSAVPAVPSIPDLPPVKTKPENPDPVIQLKQNTVDSSSKAIEPMMIQPTGHPSNPVMHYIPDSPYPGHHVQPIPVYYMPATIPPGNIPIQPVQIQPPFLQQYPVSTGQIPVGYHQAVASMGQVYGGAATRPMTALDPYEGGRAAVPDGVNQQVYYGAATRPMTALDPYEGGRAAVPDGVNQQVYYGVRNASPGLVPGYPGVVMQAGEDLQKPASDTKLGQVSQPTS</sequence>
<dbReference type="Gramene" id="Manes.17G034100.1.v8.1">
    <property type="protein sequence ID" value="Manes.17G034100.1.v8.1.CDS"/>
    <property type="gene ID" value="Manes.17G034100.v8.1"/>
</dbReference>
<evidence type="ECO:0000259" key="2">
    <source>
        <dbReference type="SMART" id="SM00666"/>
    </source>
</evidence>
<evidence type="ECO:0000256" key="1">
    <source>
        <dbReference type="SAM" id="MobiDB-lite"/>
    </source>
</evidence>
<feature type="domain" description="PB1" evidence="2">
    <location>
        <begin position="47"/>
        <end position="135"/>
    </location>
</feature>
<reference evidence="4" key="1">
    <citation type="journal article" date="2016" name="Nat. Biotechnol.">
        <title>Sequencing wild and cultivated cassava and related species reveals extensive interspecific hybridization and genetic diversity.</title>
        <authorList>
            <person name="Bredeson J.V."/>
            <person name="Lyons J.B."/>
            <person name="Prochnik S.E."/>
            <person name="Wu G.A."/>
            <person name="Ha C.M."/>
            <person name="Edsinger-Gonzales E."/>
            <person name="Grimwood J."/>
            <person name="Schmutz J."/>
            <person name="Rabbi I.Y."/>
            <person name="Egesi C."/>
            <person name="Nauluvula P."/>
            <person name="Lebot V."/>
            <person name="Ndunguru J."/>
            <person name="Mkamilo G."/>
            <person name="Bart R.S."/>
            <person name="Setter T.L."/>
            <person name="Gleadow R.M."/>
            <person name="Kulakow P."/>
            <person name="Ferguson M.E."/>
            <person name="Rounsley S."/>
            <person name="Rokhsar D.S."/>
        </authorList>
    </citation>
    <scope>NUCLEOTIDE SEQUENCE [LARGE SCALE GENOMIC DNA]</scope>
    <source>
        <strain evidence="4">cv. AM560-2</strain>
    </source>
</reference>
<dbReference type="FunFam" id="3.10.20.90:FF:000058">
    <property type="entry name" value="Octicosapeptide/phox/Bem1p domain kinase superfamily protein"/>
    <property type="match status" value="1"/>
</dbReference>
<proteinExistence type="predicted"/>
<dbReference type="AlphaFoldDB" id="A0A2C9U4A9"/>
<dbReference type="OMA" id="MGRTQID"/>
<dbReference type="PANTHER" id="PTHR31066">
    <property type="entry name" value="OS05G0427100 PROTEIN-RELATED"/>
    <property type="match status" value="1"/>
</dbReference>